<name>A0ABD0X6A6_UMBPY</name>
<proteinExistence type="predicted"/>
<dbReference type="Proteomes" id="UP001557470">
    <property type="component" value="Unassembled WGS sequence"/>
</dbReference>
<reference evidence="1 2" key="1">
    <citation type="submission" date="2024-06" db="EMBL/GenBank/DDBJ databases">
        <authorList>
            <person name="Pan Q."/>
            <person name="Wen M."/>
            <person name="Jouanno E."/>
            <person name="Zahm M."/>
            <person name="Klopp C."/>
            <person name="Cabau C."/>
            <person name="Louis A."/>
            <person name="Berthelot C."/>
            <person name="Parey E."/>
            <person name="Roest Crollius H."/>
            <person name="Montfort J."/>
            <person name="Robinson-Rechavi M."/>
            <person name="Bouchez O."/>
            <person name="Lampietro C."/>
            <person name="Lopez Roques C."/>
            <person name="Donnadieu C."/>
            <person name="Postlethwait J."/>
            <person name="Bobe J."/>
            <person name="Verreycken H."/>
            <person name="Guiguen Y."/>
        </authorList>
    </citation>
    <scope>NUCLEOTIDE SEQUENCE [LARGE SCALE GENOMIC DNA]</scope>
    <source>
        <strain evidence="1">Up_M1</strain>
        <tissue evidence="1">Testis</tissue>
    </source>
</reference>
<protein>
    <submittedName>
        <fullName evidence="1">Uncharacterized protein</fullName>
    </submittedName>
</protein>
<keyword evidence="2" id="KW-1185">Reference proteome</keyword>
<dbReference type="EMBL" id="JAGEUA010000006">
    <property type="protein sequence ID" value="KAL0973897.1"/>
    <property type="molecule type" value="Genomic_DNA"/>
</dbReference>
<organism evidence="1 2">
    <name type="scientific">Umbra pygmaea</name>
    <name type="common">Eastern mudminnow</name>
    <dbReference type="NCBI Taxonomy" id="75934"/>
    <lineage>
        <taxon>Eukaryota</taxon>
        <taxon>Metazoa</taxon>
        <taxon>Chordata</taxon>
        <taxon>Craniata</taxon>
        <taxon>Vertebrata</taxon>
        <taxon>Euteleostomi</taxon>
        <taxon>Actinopterygii</taxon>
        <taxon>Neopterygii</taxon>
        <taxon>Teleostei</taxon>
        <taxon>Protacanthopterygii</taxon>
        <taxon>Esociformes</taxon>
        <taxon>Umbridae</taxon>
        <taxon>Umbra</taxon>
    </lineage>
</organism>
<dbReference type="AlphaFoldDB" id="A0ABD0X6A6"/>
<sequence length="68" mass="7769">MPVIGPNPLYAHGEYLVAVQWRGRGGGNVRQERRSERTYSATELDKWHNGQTTGHWLWSARIALLHSV</sequence>
<evidence type="ECO:0000313" key="1">
    <source>
        <dbReference type="EMBL" id="KAL0973897.1"/>
    </source>
</evidence>
<comment type="caution">
    <text evidence="1">The sequence shown here is derived from an EMBL/GenBank/DDBJ whole genome shotgun (WGS) entry which is preliminary data.</text>
</comment>
<gene>
    <name evidence="1" type="ORF">UPYG_G00212540</name>
</gene>
<evidence type="ECO:0000313" key="2">
    <source>
        <dbReference type="Proteomes" id="UP001557470"/>
    </source>
</evidence>
<accession>A0ABD0X6A6</accession>